<proteinExistence type="predicted"/>
<feature type="region of interest" description="Disordered" evidence="1">
    <location>
        <begin position="83"/>
        <end position="113"/>
    </location>
</feature>
<dbReference type="Proteomes" id="UP000248482">
    <property type="component" value="Unplaced"/>
</dbReference>
<name>A0A2Y9KA76_ENHLU</name>
<dbReference type="AlphaFoldDB" id="A0A2Y9KA76"/>
<dbReference type="GO" id="GO:0016020">
    <property type="term" value="C:membrane"/>
    <property type="evidence" value="ECO:0007669"/>
    <property type="project" value="InterPro"/>
</dbReference>
<dbReference type="PANTHER" id="PTHR15452:SF5">
    <property type="entry name" value="LEUKOCYTE-SPECIFIC TRANSCRIPT 1 PROTEIN"/>
    <property type="match status" value="1"/>
</dbReference>
<dbReference type="STRING" id="391180.A0A2Y9KA76"/>
<evidence type="ECO:0000313" key="3">
    <source>
        <dbReference type="Proteomes" id="UP000248482"/>
    </source>
</evidence>
<accession>A0A2Y9KA76</accession>
<dbReference type="PANTHER" id="PTHR15452">
    <property type="entry name" value="LEUKOCYTE-SPECIFIC TRANSCRIPT 1 PROTEIN"/>
    <property type="match status" value="1"/>
</dbReference>
<dbReference type="RefSeq" id="XP_022366375.1">
    <property type="nucleotide sequence ID" value="XM_022510667.1"/>
</dbReference>
<evidence type="ECO:0000256" key="1">
    <source>
        <dbReference type="SAM" id="MobiDB-lite"/>
    </source>
</evidence>
<evidence type="ECO:0000256" key="2">
    <source>
        <dbReference type="SAM" id="Phobius"/>
    </source>
</evidence>
<dbReference type="GeneID" id="111152237"/>
<evidence type="ECO:0000313" key="4">
    <source>
        <dbReference type="RefSeq" id="XP_022366375.1"/>
    </source>
</evidence>
<keyword evidence="2" id="KW-0812">Transmembrane</keyword>
<feature type="transmembrane region" description="Helical" evidence="2">
    <location>
        <begin position="38"/>
        <end position="58"/>
    </location>
</feature>
<gene>
    <name evidence="4" type="primary">LOC111152237</name>
</gene>
<protein>
    <submittedName>
        <fullName evidence="4">Leukocyte-specific transcript 1 protein</fullName>
    </submittedName>
</protein>
<reference evidence="4" key="1">
    <citation type="submission" date="2025-08" db="UniProtKB">
        <authorList>
            <consortium name="RefSeq"/>
        </authorList>
    </citation>
    <scope>IDENTIFICATION</scope>
    <source>
        <tissue evidence="4">Blood</tissue>
    </source>
</reference>
<feature type="compositionally biased region" description="Basic and acidic residues" evidence="1">
    <location>
        <begin position="89"/>
        <end position="103"/>
    </location>
</feature>
<keyword evidence="2" id="KW-0472">Membrane</keyword>
<organism evidence="3 4">
    <name type="scientific">Enhydra lutris kenyoni</name>
    <name type="common">northern sea otter</name>
    <dbReference type="NCBI Taxonomy" id="391180"/>
    <lineage>
        <taxon>Eukaryota</taxon>
        <taxon>Metazoa</taxon>
        <taxon>Chordata</taxon>
        <taxon>Craniata</taxon>
        <taxon>Vertebrata</taxon>
        <taxon>Euteleostomi</taxon>
        <taxon>Mammalia</taxon>
        <taxon>Eutheria</taxon>
        <taxon>Laurasiatheria</taxon>
        <taxon>Carnivora</taxon>
        <taxon>Caniformia</taxon>
        <taxon>Musteloidea</taxon>
        <taxon>Mustelidae</taxon>
        <taxon>Lutrinae</taxon>
        <taxon>Enhydra</taxon>
    </lineage>
</organism>
<keyword evidence="3" id="KW-1185">Reference proteome</keyword>
<dbReference type="GO" id="GO:0016358">
    <property type="term" value="P:dendrite development"/>
    <property type="evidence" value="ECO:0007669"/>
    <property type="project" value="TreeGrafter"/>
</dbReference>
<keyword evidence="2" id="KW-1133">Transmembrane helix</keyword>
<dbReference type="OrthoDB" id="9717492at2759"/>
<dbReference type="KEGG" id="elk:111152237"/>
<dbReference type="Pfam" id="PF05083">
    <property type="entry name" value="LST1"/>
    <property type="match status" value="1"/>
</dbReference>
<dbReference type="GO" id="GO:0000902">
    <property type="term" value="P:cell morphogenesis"/>
    <property type="evidence" value="ECO:0007669"/>
    <property type="project" value="InterPro"/>
</dbReference>
<dbReference type="GO" id="GO:0006955">
    <property type="term" value="P:immune response"/>
    <property type="evidence" value="ECO:0007669"/>
    <property type="project" value="InterPro"/>
</dbReference>
<sequence>MYVNLAFLSPPKKKWGNKSWTRVTDKHELCLYLNGGSLGLGGLLLLAVVIVSTCLCRLHRKVRRLERSWAQLSEQELHYASLLPIPGSERPDPGHREGTKEDPSTEYACIAKN</sequence>
<dbReference type="InterPro" id="IPR007775">
    <property type="entry name" value="Leukocyte-sp_tscrpt_1_LST1"/>
</dbReference>